<evidence type="ECO:0000256" key="5">
    <source>
        <dbReference type="ARBA" id="ARBA00012060"/>
    </source>
</evidence>
<sequence>MKLLVLNGPNINFLGIREKGIYGNDNYETLVSMIEAKAKELGIEVEVFQSNHEGAIIDKIQEAYYEKVDGILINPGAFTHYSYAIRDALASVADIKKIELHISNVHNREDFRHTSVTVPVCDGQIVGLGLKGYLYGLEALMDMVNKK</sequence>
<keyword evidence="6 8" id="KW-0057">Aromatic amino acid biosynthesis</keyword>
<dbReference type="NCBIfam" id="NF003807">
    <property type="entry name" value="PRK05395.1-4"/>
    <property type="match status" value="1"/>
</dbReference>
<feature type="site" description="Transition state stabilizer" evidence="8 11">
    <location>
        <position position="17"/>
    </location>
</feature>
<evidence type="ECO:0000256" key="1">
    <source>
        <dbReference type="ARBA" id="ARBA00001864"/>
    </source>
</evidence>
<protein>
    <recommendedName>
        <fullName evidence="5 8">3-dehydroquinate dehydratase</fullName>
        <shortName evidence="8">3-dehydroquinase</shortName>
        <ecNumber evidence="5 8">4.2.1.10</ecNumber>
    </recommendedName>
    <alternativeName>
        <fullName evidence="8">Type II DHQase</fullName>
    </alternativeName>
</protein>
<evidence type="ECO:0000256" key="8">
    <source>
        <dbReference type="HAMAP-Rule" id="MF_00169"/>
    </source>
</evidence>
<comment type="subunit">
    <text evidence="4 8">Homododecamer.</text>
</comment>
<dbReference type="RefSeq" id="WP_074520892.1">
    <property type="nucleotide sequence ID" value="NZ_FNHZ01000001.1"/>
</dbReference>
<dbReference type="EMBL" id="FNHZ01000001">
    <property type="protein sequence ID" value="SDM56061.1"/>
    <property type="molecule type" value="Genomic_DNA"/>
</dbReference>
<keyword evidence="7 8" id="KW-0456">Lyase</keyword>
<dbReference type="NCBIfam" id="NF003805">
    <property type="entry name" value="PRK05395.1-2"/>
    <property type="match status" value="1"/>
</dbReference>
<feature type="binding site" evidence="8 10">
    <location>
        <position position="74"/>
    </location>
    <ligand>
        <name>substrate</name>
    </ligand>
</feature>
<dbReference type="UniPathway" id="UPA00053">
    <property type="reaction ID" value="UER00086"/>
</dbReference>
<comment type="function">
    <text evidence="8">Catalyzes a trans-dehydration via an enolate intermediate.</text>
</comment>
<gene>
    <name evidence="8" type="primary">aroQ</name>
    <name evidence="12" type="ORF">SAMN05216544_0656</name>
</gene>
<dbReference type="InterPro" id="IPR036441">
    <property type="entry name" value="DHquinase_II_sf"/>
</dbReference>
<dbReference type="CDD" id="cd00466">
    <property type="entry name" value="DHQase_II"/>
    <property type="match status" value="1"/>
</dbReference>
<evidence type="ECO:0000313" key="12">
    <source>
        <dbReference type="EMBL" id="SDM56061.1"/>
    </source>
</evidence>
<evidence type="ECO:0000256" key="3">
    <source>
        <dbReference type="ARBA" id="ARBA00011037"/>
    </source>
</evidence>
<dbReference type="EC" id="4.2.1.10" evidence="5 8"/>
<feature type="active site" description="Proton acceptor" evidence="8 9">
    <location>
        <position position="22"/>
    </location>
</feature>
<evidence type="ECO:0000256" key="2">
    <source>
        <dbReference type="ARBA" id="ARBA00004902"/>
    </source>
</evidence>
<evidence type="ECO:0000256" key="11">
    <source>
        <dbReference type="PIRSR" id="PIRSR001399-3"/>
    </source>
</evidence>
<evidence type="ECO:0000256" key="7">
    <source>
        <dbReference type="ARBA" id="ARBA00023239"/>
    </source>
</evidence>
<evidence type="ECO:0000256" key="4">
    <source>
        <dbReference type="ARBA" id="ARBA00011193"/>
    </source>
</evidence>
<dbReference type="PROSITE" id="PS01029">
    <property type="entry name" value="DEHYDROQUINASE_II"/>
    <property type="match status" value="1"/>
</dbReference>
<dbReference type="PIRSF" id="PIRSF001399">
    <property type="entry name" value="DHquinase_II"/>
    <property type="match status" value="1"/>
</dbReference>
<dbReference type="Proteomes" id="UP000187651">
    <property type="component" value="Unassembled WGS sequence"/>
</dbReference>
<dbReference type="GO" id="GO:0003855">
    <property type="term" value="F:3-dehydroquinate dehydratase activity"/>
    <property type="evidence" value="ECO:0007669"/>
    <property type="project" value="UniProtKB-UniRule"/>
</dbReference>
<evidence type="ECO:0000256" key="6">
    <source>
        <dbReference type="ARBA" id="ARBA00023141"/>
    </source>
</evidence>
<dbReference type="AlphaFoldDB" id="A0A1G9U7Z4"/>
<evidence type="ECO:0000313" key="13">
    <source>
        <dbReference type="Proteomes" id="UP000187651"/>
    </source>
</evidence>
<keyword evidence="13" id="KW-1185">Reference proteome</keyword>
<reference evidence="13" key="1">
    <citation type="submission" date="2016-10" db="EMBL/GenBank/DDBJ databases">
        <authorList>
            <person name="Varghese N."/>
            <person name="Submissions S."/>
        </authorList>
    </citation>
    <scope>NUCLEOTIDE SEQUENCE [LARGE SCALE GENOMIC DNA]</scope>
    <source>
        <strain evidence="13">M83</strain>
    </source>
</reference>
<dbReference type="GO" id="GO:0009073">
    <property type="term" value="P:aromatic amino acid family biosynthetic process"/>
    <property type="evidence" value="ECO:0007669"/>
    <property type="project" value="UniProtKB-KW"/>
</dbReference>
<dbReference type="PANTHER" id="PTHR21272:SF3">
    <property type="entry name" value="CATABOLIC 3-DEHYDROQUINASE"/>
    <property type="match status" value="1"/>
</dbReference>
<dbReference type="SUPFAM" id="SSF52304">
    <property type="entry name" value="Type II 3-dehydroquinate dehydratase"/>
    <property type="match status" value="1"/>
</dbReference>
<dbReference type="PANTHER" id="PTHR21272">
    <property type="entry name" value="CATABOLIC 3-DEHYDROQUINASE"/>
    <property type="match status" value="1"/>
</dbReference>
<dbReference type="Pfam" id="PF01220">
    <property type="entry name" value="DHquinase_II"/>
    <property type="match status" value="1"/>
</dbReference>
<dbReference type="HAMAP" id="MF_00169">
    <property type="entry name" value="AroQ"/>
    <property type="match status" value="1"/>
</dbReference>
<dbReference type="InterPro" id="IPR001874">
    <property type="entry name" value="DHquinase_II"/>
</dbReference>
<dbReference type="Gene3D" id="3.40.50.9100">
    <property type="entry name" value="Dehydroquinase, class II"/>
    <property type="match status" value="1"/>
</dbReference>
<keyword evidence="8" id="KW-0028">Amino-acid biosynthesis</keyword>
<dbReference type="OrthoDB" id="9790793at2"/>
<comment type="pathway">
    <text evidence="2 8">Metabolic intermediate biosynthesis; chorismate biosynthesis; chorismate from D-erythrose 4-phosphate and phosphoenolpyruvate: step 3/7.</text>
</comment>
<evidence type="ECO:0000256" key="10">
    <source>
        <dbReference type="PIRSR" id="PIRSR001399-2"/>
    </source>
</evidence>
<dbReference type="GO" id="GO:0008652">
    <property type="term" value="P:amino acid biosynthetic process"/>
    <property type="evidence" value="ECO:0007669"/>
    <property type="project" value="UniProtKB-KW"/>
</dbReference>
<accession>A0A1G9U7Z4</accession>
<feature type="binding site" evidence="8 10">
    <location>
        <begin position="102"/>
        <end position="103"/>
    </location>
    <ligand>
        <name>substrate</name>
    </ligand>
</feature>
<comment type="similarity">
    <text evidence="3 8">Belongs to the type-II 3-dehydroquinase family.</text>
</comment>
<proteinExistence type="inferred from homology"/>
<dbReference type="NCBIfam" id="TIGR01088">
    <property type="entry name" value="aroQ"/>
    <property type="match status" value="1"/>
</dbReference>
<feature type="active site" description="Proton donor" evidence="8 9">
    <location>
        <position position="101"/>
    </location>
</feature>
<dbReference type="GO" id="GO:0019631">
    <property type="term" value="P:quinate catabolic process"/>
    <property type="evidence" value="ECO:0007669"/>
    <property type="project" value="TreeGrafter"/>
</dbReference>
<dbReference type="GO" id="GO:0009423">
    <property type="term" value="P:chorismate biosynthetic process"/>
    <property type="evidence" value="ECO:0007669"/>
    <property type="project" value="UniProtKB-UniRule"/>
</dbReference>
<name>A0A1G9U7Z4_9FIRM</name>
<feature type="binding site" evidence="8 10">
    <location>
        <position position="80"/>
    </location>
    <ligand>
        <name>substrate</name>
    </ligand>
</feature>
<evidence type="ECO:0000256" key="9">
    <source>
        <dbReference type="PIRSR" id="PIRSR001399-1"/>
    </source>
</evidence>
<feature type="binding site" evidence="8 10">
    <location>
        <position position="112"/>
    </location>
    <ligand>
        <name>substrate</name>
    </ligand>
</feature>
<feature type="binding site" evidence="8 10">
    <location>
        <position position="87"/>
    </location>
    <ligand>
        <name>substrate</name>
    </ligand>
</feature>
<organism evidence="12 13">
    <name type="scientific">Lachnospira pectinoschiza</name>
    <dbReference type="NCBI Taxonomy" id="28052"/>
    <lineage>
        <taxon>Bacteria</taxon>
        <taxon>Bacillati</taxon>
        <taxon>Bacillota</taxon>
        <taxon>Clostridia</taxon>
        <taxon>Lachnospirales</taxon>
        <taxon>Lachnospiraceae</taxon>
        <taxon>Lachnospira</taxon>
    </lineage>
</organism>
<comment type="catalytic activity">
    <reaction evidence="1 8">
        <text>3-dehydroquinate = 3-dehydroshikimate + H2O</text>
        <dbReference type="Rhea" id="RHEA:21096"/>
        <dbReference type="ChEBI" id="CHEBI:15377"/>
        <dbReference type="ChEBI" id="CHEBI:16630"/>
        <dbReference type="ChEBI" id="CHEBI:32364"/>
        <dbReference type="EC" id="4.2.1.10"/>
    </reaction>
</comment>
<dbReference type="InterPro" id="IPR018509">
    <property type="entry name" value="DHquinase_II_CS"/>
</dbReference>